<gene>
    <name evidence="1" type="ORF">STRIC_1208</name>
</gene>
<comment type="caution">
    <text evidence="1">The sequence shown here is derived from an EMBL/GenBank/DDBJ whole genome shotgun (WGS) entry which is preliminary data.</text>
</comment>
<protein>
    <recommendedName>
        <fullName evidence="3">Parvulin-like peptidyl-prolyl isomerase</fullName>
    </recommendedName>
</protein>
<evidence type="ECO:0008006" key="3">
    <source>
        <dbReference type="Google" id="ProtNLM"/>
    </source>
</evidence>
<dbReference type="EMBL" id="AEUX02000006">
    <property type="protein sequence ID" value="EHI69777.1"/>
    <property type="molecule type" value="Genomic_DNA"/>
</dbReference>
<accession>G5K340</accession>
<keyword evidence="2" id="KW-1185">Reference proteome</keyword>
<organism evidence="1 2">
    <name type="scientific">Streptococcus ictaluri 707-05</name>
    <dbReference type="NCBI Taxonomy" id="764299"/>
    <lineage>
        <taxon>Bacteria</taxon>
        <taxon>Bacillati</taxon>
        <taxon>Bacillota</taxon>
        <taxon>Bacilli</taxon>
        <taxon>Lactobacillales</taxon>
        <taxon>Streptococcaceae</taxon>
        <taxon>Streptococcus</taxon>
    </lineage>
</organism>
<dbReference type="AlphaFoldDB" id="G5K340"/>
<dbReference type="STRING" id="764299.STRIC_1208"/>
<evidence type="ECO:0000313" key="1">
    <source>
        <dbReference type="EMBL" id="EHI69777.1"/>
    </source>
</evidence>
<sequence>MTKHNDRQIKTEARKLVTQEQEKTKAKVLSDTQVKEFLTQYFTKDKLGENNSRIKPYMTDSAYSEEETRQGESLNQVYKDYMLDYRFEAAAIFVNKETNEALAEVSYQVVYVSDLSDKAQHVTQTETKTVKLSYAKLSDKLLVNQLTIWNGKLDELKENNDVTNSAIPEINSSTTISSN</sequence>
<reference evidence="1 2" key="1">
    <citation type="journal article" date="2014" name="Int. J. Syst. Evol. Microbiol.">
        <title>Phylogenomics and the dynamic genome evolution of the genus Streptococcus.</title>
        <authorList>
            <consortium name="The Broad Institute Genome Sequencing Platform"/>
            <person name="Richards V.P."/>
            <person name="Palmer S.R."/>
            <person name="Pavinski Bitar P.D."/>
            <person name="Qin X."/>
            <person name="Weinstock G.M."/>
            <person name="Highlander S.K."/>
            <person name="Town C.D."/>
            <person name="Burne R.A."/>
            <person name="Stanhope M.J."/>
        </authorList>
    </citation>
    <scope>NUCLEOTIDE SEQUENCE [LARGE SCALE GENOMIC DNA]</scope>
    <source>
        <strain evidence="1 2">707-05</strain>
    </source>
</reference>
<proteinExistence type="predicted"/>
<name>G5K340_9STRE</name>
<evidence type="ECO:0000313" key="2">
    <source>
        <dbReference type="Proteomes" id="UP000003330"/>
    </source>
</evidence>
<dbReference type="Proteomes" id="UP000003330">
    <property type="component" value="Unassembled WGS sequence"/>
</dbReference>